<dbReference type="Pfam" id="PF00544">
    <property type="entry name" value="Pectate_lyase_4"/>
    <property type="match status" value="1"/>
</dbReference>
<evidence type="ECO:0000259" key="10">
    <source>
        <dbReference type="SMART" id="SM00656"/>
    </source>
</evidence>
<keyword evidence="7 8" id="KW-0456">Lyase</keyword>
<reference evidence="12" key="1">
    <citation type="journal article" date="2016" name="Nature">
        <title>The genome of the seagrass Zostera marina reveals angiosperm adaptation to the sea.</title>
        <authorList>
            <person name="Olsen J.L."/>
            <person name="Rouze P."/>
            <person name="Verhelst B."/>
            <person name="Lin Y.-C."/>
            <person name="Bayer T."/>
            <person name="Collen J."/>
            <person name="Dattolo E."/>
            <person name="De Paoli E."/>
            <person name="Dittami S."/>
            <person name="Maumus F."/>
            <person name="Michel G."/>
            <person name="Kersting A."/>
            <person name="Lauritano C."/>
            <person name="Lohaus R."/>
            <person name="Toepel M."/>
            <person name="Tonon T."/>
            <person name="Vanneste K."/>
            <person name="Amirebrahimi M."/>
            <person name="Brakel J."/>
            <person name="Bostroem C."/>
            <person name="Chovatia M."/>
            <person name="Grimwood J."/>
            <person name="Jenkins J.W."/>
            <person name="Jueterbock A."/>
            <person name="Mraz A."/>
            <person name="Stam W.T."/>
            <person name="Tice H."/>
            <person name="Bornberg-Bauer E."/>
            <person name="Green P.J."/>
            <person name="Pearson G.A."/>
            <person name="Procaccini G."/>
            <person name="Duarte C.M."/>
            <person name="Schmutz J."/>
            <person name="Reusch T.B.H."/>
            <person name="Van de Peer Y."/>
        </authorList>
    </citation>
    <scope>NUCLEOTIDE SEQUENCE [LARGE SCALE GENOMIC DNA]</scope>
    <source>
        <strain evidence="12">cv. Finnish</strain>
    </source>
</reference>
<dbReference type="UniPathway" id="UPA00545">
    <property type="reaction ID" value="UER00824"/>
</dbReference>
<evidence type="ECO:0000256" key="9">
    <source>
        <dbReference type="SAM" id="MobiDB-lite"/>
    </source>
</evidence>
<evidence type="ECO:0000313" key="12">
    <source>
        <dbReference type="Proteomes" id="UP000036987"/>
    </source>
</evidence>
<dbReference type="OrthoDB" id="1637350at2759"/>
<comment type="cofactor">
    <cofactor evidence="8">
        <name>Ca(2+)</name>
        <dbReference type="ChEBI" id="CHEBI:29108"/>
    </cofactor>
    <text evidence="8">Binds 1 Ca(2+) ion. Required for its activity.</text>
</comment>
<evidence type="ECO:0000313" key="11">
    <source>
        <dbReference type="EMBL" id="KMZ75144.1"/>
    </source>
</evidence>
<organism evidence="11 12">
    <name type="scientific">Zostera marina</name>
    <name type="common">Eelgrass</name>
    <dbReference type="NCBI Taxonomy" id="29655"/>
    <lineage>
        <taxon>Eukaryota</taxon>
        <taxon>Viridiplantae</taxon>
        <taxon>Streptophyta</taxon>
        <taxon>Embryophyta</taxon>
        <taxon>Tracheophyta</taxon>
        <taxon>Spermatophyta</taxon>
        <taxon>Magnoliopsida</taxon>
        <taxon>Liliopsida</taxon>
        <taxon>Zosteraceae</taxon>
        <taxon>Zostera</taxon>
    </lineage>
</organism>
<evidence type="ECO:0000256" key="2">
    <source>
        <dbReference type="ARBA" id="ARBA00005220"/>
    </source>
</evidence>
<dbReference type="SMART" id="SM00656">
    <property type="entry name" value="Amb_all"/>
    <property type="match status" value="1"/>
</dbReference>
<dbReference type="PANTHER" id="PTHR31683:SF113">
    <property type="entry name" value="PECTATE LYASE"/>
    <property type="match status" value="1"/>
</dbReference>
<evidence type="ECO:0000256" key="1">
    <source>
        <dbReference type="ARBA" id="ARBA00000695"/>
    </source>
</evidence>
<comment type="caution">
    <text evidence="11">The sequence shown here is derived from an EMBL/GenBank/DDBJ whole genome shotgun (WGS) entry which is preliminary data.</text>
</comment>
<evidence type="ECO:0000256" key="8">
    <source>
        <dbReference type="RuleBase" id="RU361123"/>
    </source>
</evidence>
<dbReference type="EC" id="4.2.2.2" evidence="3 8"/>
<evidence type="ECO:0000256" key="3">
    <source>
        <dbReference type="ARBA" id="ARBA00012272"/>
    </source>
</evidence>
<keyword evidence="5" id="KW-0732">Signal</keyword>
<dbReference type="InterPro" id="IPR012334">
    <property type="entry name" value="Pectin_lyas_fold"/>
</dbReference>
<evidence type="ECO:0000256" key="6">
    <source>
        <dbReference type="ARBA" id="ARBA00022837"/>
    </source>
</evidence>
<dbReference type="AlphaFoldDB" id="A0A0K9Q1V2"/>
<dbReference type="EMBL" id="LFYR01000204">
    <property type="protein sequence ID" value="KMZ75144.1"/>
    <property type="molecule type" value="Genomic_DNA"/>
</dbReference>
<keyword evidence="12" id="KW-1185">Reference proteome</keyword>
<dbReference type="InterPro" id="IPR002022">
    <property type="entry name" value="Pec_lyase"/>
</dbReference>
<comment type="catalytic activity">
    <reaction evidence="1 8">
        <text>Eliminative cleavage of (1-&gt;4)-alpha-D-galacturonan to give oligosaccharides with 4-deoxy-alpha-D-galact-4-enuronosyl groups at their non-reducing ends.</text>
        <dbReference type="EC" id="4.2.2.2"/>
    </reaction>
</comment>
<dbReference type="InterPro" id="IPR045032">
    <property type="entry name" value="PEL"/>
</dbReference>
<dbReference type="InterPro" id="IPR011050">
    <property type="entry name" value="Pectin_lyase_fold/virulence"/>
</dbReference>
<keyword evidence="4 8" id="KW-0479">Metal-binding</keyword>
<dbReference type="InterPro" id="IPR018082">
    <property type="entry name" value="AmbAllergen"/>
</dbReference>
<comment type="pathway">
    <text evidence="2 8">Glycan metabolism; pectin degradation; 2-dehydro-3-deoxy-D-gluconate from pectin: step 2/5.</text>
</comment>
<feature type="region of interest" description="Disordered" evidence="9">
    <location>
        <begin position="1"/>
        <end position="29"/>
    </location>
</feature>
<sequence>MGGFLSSCFTLPRPRPRPPPPLQQDHLTQPIMGSSGLPYASVDLSLRALAGKAEGFGRMAIGGLHGSLYRVVNLDDDGFGSLREGCRRKEPLWIVFEVSGTINLSSYLRVSSYKTIDGRGQKIRLTGRGLQLKQCEHIIVCNLEFDGGRGHDVDGIQIKPKSKHIWIDRCSLHDYDDGLIDITRESTDITISRCHFSTHDKTMLIGADSTHTFDRCIRVTIHHCFFNGTRQRHPRLRYGKVHLYNNYTRNWGIYAVCASVEAQILSQCNVYEASQKKTVFKYMPEKAPDREEGASAGWIRSEGDLFLNGAQPCLVGGASDMDKCVFKAEDHYPTWTMEPASLSLRDTLLVCTGWQSVPRPRET</sequence>
<gene>
    <name evidence="11" type="ORF">ZOSMA_118G00210</name>
</gene>
<dbReference type="STRING" id="29655.A0A0K9Q1V2"/>
<dbReference type="Gene3D" id="2.160.20.10">
    <property type="entry name" value="Single-stranded right-handed beta-helix, Pectin lyase-like"/>
    <property type="match status" value="1"/>
</dbReference>
<keyword evidence="6 8" id="KW-0106">Calcium</keyword>
<evidence type="ECO:0000256" key="5">
    <source>
        <dbReference type="ARBA" id="ARBA00022729"/>
    </source>
</evidence>
<comment type="similarity">
    <text evidence="8">Belongs to the polysaccharide lyase 1 family.</text>
</comment>
<protein>
    <recommendedName>
        <fullName evidence="3 8">Pectate lyase</fullName>
        <ecNumber evidence="3 8">4.2.2.2</ecNumber>
    </recommendedName>
</protein>
<dbReference type="GO" id="GO:0045490">
    <property type="term" value="P:pectin catabolic process"/>
    <property type="evidence" value="ECO:0007669"/>
    <property type="project" value="UniProtKB-UniPathway"/>
</dbReference>
<evidence type="ECO:0000256" key="7">
    <source>
        <dbReference type="ARBA" id="ARBA00023239"/>
    </source>
</evidence>
<dbReference type="OMA" id="RECEHII"/>
<dbReference type="PRINTS" id="PR00807">
    <property type="entry name" value="AMBALLERGEN"/>
</dbReference>
<evidence type="ECO:0000256" key="4">
    <source>
        <dbReference type="ARBA" id="ARBA00022723"/>
    </source>
</evidence>
<proteinExistence type="inferred from homology"/>
<name>A0A0K9Q1V2_ZOSMR</name>
<dbReference type="PANTHER" id="PTHR31683">
    <property type="entry name" value="PECTATE LYASE 18-RELATED"/>
    <property type="match status" value="1"/>
</dbReference>
<dbReference type="SUPFAM" id="SSF51126">
    <property type="entry name" value="Pectin lyase-like"/>
    <property type="match status" value="1"/>
</dbReference>
<accession>A0A0K9Q1V2</accession>
<dbReference type="Proteomes" id="UP000036987">
    <property type="component" value="Unassembled WGS sequence"/>
</dbReference>
<dbReference type="GO" id="GO:0046872">
    <property type="term" value="F:metal ion binding"/>
    <property type="evidence" value="ECO:0007669"/>
    <property type="project" value="UniProtKB-KW"/>
</dbReference>
<dbReference type="GO" id="GO:0030570">
    <property type="term" value="F:pectate lyase activity"/>
    <property type="evidence" value="ECO:0000318"/>
    <property type="project" value="GO_Central"/>
</dbReference>
<feature type="domain" description="Pectate lyase" evidence="10">
    <location>
        <begin position="99"/>
        <end position="277"/>
    </location>
</feature>